<dbReference type="FunFam" id="1.25.40.10:FF:000094">
    <property type="entry name" value="telomerase-binding protein EST1A isoform X1"/>
    <property type="match status" value="1"/>
</dbReference>
<evidence type="ECO:0008006" key="7">
    <source>
        <dbReference type="Google" id="ProtNLM"/>
    </source>
</evidence>
<accession>A0AAD9KUU7</accession>
<keyword evidence="1" id="KW-0866">Nonsense-mediated mRNA decay</keyword>
<dbReference type="EMBL" id="JAODUO010000577">
    <property type="protein sequence ID" value="KAK2177831.1"/>
    <property type="molecule type" value="Genomic_DNA"/>
</dbReference>
<dbReference type="InterPro" id="IPR019458">
    <property type="entry name" value="Est1-like_N"/>
</dbReference>
<dbReference type="Gene3D" id="1.25.40.10">
    <property type="entry name" value="Tetratricopeptide repeat domain"/>
    <property type="match status" value="1"/>
</dbReference>
<dbReference type="GO" id="GO:0042162">
    <property type="term" value="F:telomeric DNA binding"/>
    <property type="evidence" value="ECO:0007669"/>
    <property type="project" value="TreeGrafter"/>
</dbReference>
<feature type="region of interest" description="Disordered" evidence="2">
    <location>
        <begin position="401"/>
        <end position="436"/>
    </location>
</feature>
<dbReference type="GO" id="GO:0005697">
    <property type="term" value="C:telomerase holoenzyme complex"/>
    <property type="evidence" value="ECO:0007669"/>
    <property type="project" value="TreeGrafter"/>
</dbReference>
<feature type="region of interest" description="Disordered" evidence="2">
    <location>
        <begin position="1"/>
        <end position="61"/>
    </location>
</feature>
<dbReference type="InterPro" id="IPR045153">
    <property type="entry name" value="Est1/Ebs1-like"/>
</dbReference>
<reference evidence="5" key="1">
    <citation type="journal article" date="2023" name="Mol. Biol. Evol.">
        <title>Third-Generation Sequencing Reveals the Adaptive Role of the Epigenome in Three Deep-Sea Polychaetes.</title>
        <authorList>
            <person name="Perez M."/>
            <person name="Aroh O."/>
            <person name="Sun Y."/>
            <person name="Lan Y."/>
            <person name="Juniper S.K."/>
            <person name="Young C.R."/>
            <person name="Angers B."/>
            <person name="Qian P.Y."/>
        </authorList>
    </citation>
    <scope>NUCLEOTIDE SEQUENCE</scope>
    <source>
        <strain evidence="5">R07B-5</strain>
    </source>
</reference>
<feature type="domain" description="DNA/RNA-binding" evidence="3">
    <location>
        <begin position="327"/>
        <end position="476"/>
    </location>
</feature>
<dbReference type="Pfam" id="PF10374">
    <property type="entry name" value="EST1"/>
    <property type="match status" value="1"/>
</dbReference>
<dbReference type="GO" id="GO:0070034">
    <property type="term" value="F:telomerase RNA binding"/>
    <property type="evidence" value="ECO:0007669"/>
    <property type="project" value="TreeGrafter"/>
</dbReference>
<keyword evidence="6" id="KW-1185">Reference proteome</keyword>
<protein>
    <recommendedName>
        <fullName evidence="7">Telomerase-binding protein EST1A</fullName>
    </recommendedName>
</protein>
<comment type="caution">
    <text evidence="5">The sequence shown here is derived from an EMBL/GenBank/DDBJ whole genome shotgun (WGS) entry which is preliminary data.</text>
</comment>
<dbReference type="SUPFAM" id="SSF48452">
    <property type="entry name" value="TPR-like"/>
    <property type="match status" value="1"/>
</dbReference>
<feature type="compositionally biased region" description="Basic residues" evidence="2">
    <location>
        <begin position="23"/>
        <end position="32"/>
    </location>
</feature>
<evidence type="ECO:0000313" key="6">
    <source>
        <dbReference type="Proteomes" id="UP001209878"/>
    </source>
</evidence>
<dbReference type="AlphaFoldDB" id="A0AAD9KUU7"/>
<dbReference type="PANTHER" id="PTHR15696">
    <property type="entry name" value="SMG-7 SUPPRESSOR WITH MORPHOLOGICAL EFFECT ON GENITALIA PROTEIN 7"/>
    <property type="match status" value="1"/>
</dbReference>
<evidence type="ECO:0000256" key="2">
    <source>
        <dbReference type="SAM" id="MobiDB-lite"/>
    </source>
</evidence>
<feature type="domain" description="Telomerase activating protein Est1-like N-terminal" evidence="4">
    <location>
        <begin position="212"/>
        <end position="317"/>
    </location>
</feature>
<gene>
    <name evidence="5" type="ORF">NP493_577g02004</name>
</gene>
<evidence type="ECO:0000259" key="3">
    <source>
        <dbReference type="Pfam" id="PF10373"/>
    </source>
</evidence>
<evidence type="ECO:0000256" key="1">
    <source>
        <dbReference type="ARBA" id="ARBA00023161"/>
    </source>
</evidence>
<feature type="compositionally biased region" description="Polar residues" evidence="2">
    <location>
        <begin position="48"/>
        <end position="61"/>
    </location>
</feature>
<dbReference type="Proteomes" id="UP001209878">
    <property type="component" value="Unassembled WGS sequence"/>
</dbReference>
<dbReference type="PANTHER" id="PTHR15696:SF0">
    <property type="entry name" value="TELOMERASE-BINDING PROTEIN EST1A"/>
    <property type="match status" value="1"/>
</dbReference>
<dbReference type="Pfam" id="PF10373">
    <property type="entry name" value="EST1_DNA_bind"/>
    <property type="match status" value="1"/>
</dbReference>
<feature type="compositionally biased region" description="Low complexity" evidence="2">
    <location>
        <begin position="33"/>
        <end position="44"/>
    </location>
</feature>
<organism evidence="5 6">
    <name type="scientific">Ridgeia piscesae</name>
    <name type="common">Tubeworm</name>
    <dbReference type="NCBI Taxonomy" id="27915"/>
    <lineage>
        <taxon>Eukaryota</taxon>
        <taxon>Metazoa</taxon>
        <taxon>Spiralia</taxon>
        <taxon>Lophotrochozoa</taxon>
        <taxon>Annelida</taxon>
        <taxon>Polychaeta</taxon>
        <taxon>Sedentaria</taxon>
        <taxon>Canalipalpata</taxon>
        <taxon>Sabellida</taxon>
        <taxon>Siboglinidae</taxon>
        <taxon>Ridgeia</taxon>
    </lineage>
</organism>
<proteinExistence type="predicted"/>
<evidence type="ECO:0000259" key="4">
    <source>
        <dbReference type="Pfam" id="PF10374"/>
    </source>
</evidence>
<sequence length="479" mass="54136">MNVRGVLPAPHLSEHLTASPQHPPHRGAHHGRGAAASIRGGSHRTLFDPNNPTKPIQVSSPKLQFQDPFESQYSPDSSCFYDGYTPIGGPPPGPYGATYPVQYSGTGPPPSGGGVTYVYPTQAYVDDSYNDEHFPHSYEPDPVIGQAWTGMAKADVILRDAMGLDRQLSSMLARRLHGEDGLQGVLKLRRDLQQKYADVILHDPDLSNKHSVEQMLWKSAFYHFIEMFRHQLADGAEDGTLPMTTIKEHLLSLLDEGTTFYEELLQRLQTSFKFTLDDFLHTHKAPPENIGRVVKLALVSCQRVMICLGDIARYRELAMQTSNYGRARSWYMKAQQIAPKNGRPYNQLAILALYTRRKLDAVYYYMRSLAASNPFITARESLMSLFDDVRKKAEHIQKKRQAERLERKQRQRQLSVSPGEQGGQRRETWVSSDGHSSCDQICDNDSHDDDITKLTNTELNKRFVLSFLHVHGKLFSRIG</sequence>
<evidence type="ECO:0000313" key="5">
    <source>
        <dbReference type="EMBL" id="KAK2177831.1"/>
    </source>
</evidence>
<dbReference type="InterPro" id="IPR011990">
    <property type="entry name" value="TPR-like_helical_dom_sf"/>
</dbReference>
<dbReference type="GO" id="GO:0000184">
    <property type="term" value="P:nuclear-transcribed mRNA catabolic process, nonsense-mediated decay"/>
    <property type="evidence" value="ECO:0007669"/>
    <property type="project" value="UniProtKB-KW"/>
</dbReference>
<dbReference type="InterPro" id="IPR018834">
    <property type="entry name" value="DNA/RNA-bd_Est1-type"/>
</dbReference>
<name>A0AAD9KUU7_RIDPI</name>